<reference evidence="3 4" key="1">
    <citation type="submission" date="2022-11" db="UniProtKB">
        <authorList>
            <consortium name="WormBaseParasite"/>
        </authorList>
    </citation>
    <scope>IDENTIFICATION</scope>
</reference>
<dbReference type="Proteomes" id="UP000887566">
    <property type="component" value="Unplaced"/>
</dbReference>
<keyword evidence="1" id="KW-0732">Signal</keyword>
<feature type="signal peptide" evidence="1">
    <location>
        <begin position="1"/>
        <end position="15"/>
    </location>
</feature>
<evidence type="ECO:0000313" key="3">
    <source>
        <dbReference type="WBParaSite" id="PSAMB.scaffold4265size15164.g23843.t1"/>
    </source>
</evidence>
<evidence type="ECO:0000313" key="2">
    <source>
        <dbReference type="Proteomes" id="UP000887566"/>
    </source>
</evidence>
<name>A0A914X4U1_9BILA</name>
<keyword evidence="2" id="KW-1185">Reference proteome</keyword>
<evidence type="ECO:0000256" key="1">
    <source>
        <dbReference type="SAM" id="SignalP"/>
    </source>
</evidence>
<dbReference type="AlphaFoldDB" id="A0A914X4U1"/>
<accession>A0A914X4U1</accession>
<evidence type="ECO:0000313" key="4">
    <source>
        <dbReference type="WBParaSite" id="PSAMB.scaffold6017size10375.g27740.t1"/>
    </source>
</evidence>
<organism evidence="2 4">
    <name type="scientific">Plectus sambesii</name>
    <dbReference type="NCBI Taxonomy" id="2011161"/>
    <lineage>
        <taxon>Eukaryota</taxon>
        <taxon>Metazoa</taxon>
        <taxon>Ecdysozoa</taxon>
        <taxon>Nematoda</taxon>
        <taxon>Chromadorea</taxon>
        <taxon>Plectida</taxon>
        <taxon>Plectina</taxon>
        <taxon>Plectoidea</taxon>
        <taxon>Plectidae</taxon>
        <taxon>Plectus</taxon>
    </lineage>
</organism>
<feature type="chain" id="PRO_5038275937" evidence="1">
    <location>
        <begin position="16"/>
        <end position="145"/>
    </location>
</feature>
<dbReference type="WBParaSite" id="PSAMB.scaffold6017size10375.g27740.t1">
    <property type="protein sequence ID" value="PSAMB.scaffold6017size10375.g27740.t1"/>
    <property type="gene ID" value="PSAMB.scaffold6017size10375.g27740"/>
</dbReference>
<proteinExistence type="predicted"/>
<dbReference type="WBParaSite" id="PSAMB.scaffold4265size15164.g23843.t1">
    <property type="protein sequence ID" value="PSAMB.scaffold4265size15164.g23843.t1"/>
    <property type="gene ID" value="PSAMB.scaffold4265size15164.g23843"/>
</dbReference>
<sequence>MLLIIFLSGFAFTLGQQVKITNNPLPVTSAQHSSQIAWAPAGSSATTERIYCVSDLTSQLRFVCVDCHKRNATDLEHVLGTAQDVTHSTGFPALLLTNVVVKQSWSGLTIICQARSFCRHTVDSPVSVINIQNGYGAVTRGQRRR</sequence>
<protein>
    <submittedName>
        <fullName evidence="3 4">Uncharacterized protein</fullName>
    </submittedName>
</protein>